<reference evidence="3 4" key="1">
    <citation type="submission" date="2023-09" db="EMBL/GenBank/DDBJ databases">
        <title>Pangenome analysis of Batrachochytrium dendrobatidis and related Chytrids.</title>
        <authorList>
            <person name="Yacoub M.N."/>
            <person name="Stajich J.E."/>
            <person name="James T.Y."/>
        </authorList>
    </citation>
    <scope>NUCLEOTIDE SEQUENCE [LARGE SCALE GENOMIC DNA]</scope>
    <source>
        <strain evidence="3 4">JEL0888</strain>
    </source>
</reference>
<evidence type="ECO:0000313" key="3">
    <source>
        <dbReference type="EMBL" id="KAL2915506.1"/>
    </source>
</evidence>
<keyword evidence="2" id="KW-1133">Transmembrane helix</keyword>
<feature type="compositionally biased region" description="Low complexity" evidence="1">
    <location>
        <begin position="338"/>
        <end position="352"/>
    </location>
</feature>
<sequence length="678" mass="72941">MDESALFMRLCALMKLSGADKELRKVFDALMFHIYVAIFICLLKALLLLFELLSRIFVTVASWRGRIQADAEAKAEVDANVDKLKPSCCMNRAKRSKKAKRPHLNDKNASPTTLSNSCEAHPGTTASMHELNVAARPSIFEIAPMHTNNTRPQSLSAASNQPARSLDEISGLAGSRNINTDGVSAAIINKLDKATLSVEHLYMDAAQAPSSARRVPATLALATAAETSASIPPIDDEINTPLDDDLAESHIGGEVGVTEVAVDNVLEIGNAGMIQAISLPVSVPCSVPALNVSTALENTIGADNLLVADGTGVIQAGSTPDSVPCGVPLFNVAALQASNSPENESSASDAASVPALEESRRDVPVRPDVIIPEAEPEMETTPHDEAGIPAIQGSQALPLPSSASETREIRLDPDWTYAKTIKLIRATIDKFGVEMDSVPDSLRPECWKPPGAPMPQGPLATANCDGAVQPVDQTLFDKAYALLAAALCSAIVDNCRPVIKRNSERGKPNPNKPLGRAAHHATHANFTRKPVSRLATAFRYLRPAYPLIVVPFDPKDAQKPAEPLPVSLTDYGKFQAQYGAVEEPGEPELDEAMLDASHEYHEFVACCFAELCDAIFSKLNNPKKQRAVRNGWKLGYFWLATRKESRVCEFKKYLGKLVPIPQTDRNGAETGSGQPCRN</sequence>
<protein>
    <submittedName>
        <fullName evidence="3">Uncharacterized protein</fullName>
    </submittedName>
</protein>
<feature type="region of interest" description="Disordered" evidence="1">
    <location>
        <begin position="502"/>
        <end position="522"/>
    </location>
</feature>
<keyword evidence="2" id="KW-0472">Membrane</keyword>
<feature type="compositionally biased region" description="Basic residues" evidence="1">
    <location>
        <begin position="92"/>
        <end position="102"/>
    </location>
</feature>
<dbReference type="EMBL" id="JADGIZ020000023">
    <property type="protein sequence ID" value="KAL2915506.1"/>
    <property type="molecule type" value="Genomic_DNA"/>
</dbReference>
<keyword evidence="2" id="KW-0812">Transmembrane</keyword>
<evidence type="ECO:0000256" key="1">
    <source>
        <dbReference type="SAM" id="MobiDB-lite"/>
    </source>
</evidence>
<feature type="region of interest" description="Disordered" evidence="1">
    <location>
        <begin position="92"/>
        <end position="122"/>
    </location>
</feature>
<evidence type="ECO:0000256" key="2">
    <source>
        <dbReference type="SAM" id="Phobius"/>
    </source>
</evidence>
<organism evidence="3 4">
    <name type="scientific">Polyrhizophydium stewartii</name>
    <dbReference type="NCBI Taxonomy" id="2732419"/>
    <lineage>
        <taxon>Eukaryota</taxon>
        <taxon>Fungi</taxon>
        <taxon>Fungi incertae sedis</taxon>
        <taxon>Chytridiomycota</taxon>
        <taxon>Chytridiomycota incertae sedis</taxon>
        <taxon>Chytridiomycetes</taxon>
        <taxon>Rhizophydiales</taxon>
        <taxon>Rhizophydiales incertae sedis</taxon>
        <taxon>Polyrhizophydium</taxon>
    </lineage>
</organism>
<accession>A0ABR4N7J7</accession>
<proteinExistence type="predicted"/>
<gene>
    <name evidence="3" type="ORF">HK105_204908</name>
</gene>
<evidence type="ECO:0000313" key="4">
    <source>
        <dbReference type="Proteomes" id="UP001527925"/>
    </source>
</evidence>
<feature type="compositionally biased region" description="Polar residues" evidence="1">
    <location>
        <begin position="107"/>
        <end position="118"/>
    </location>
</feature>
<feature type="transmembrane region" description="Helical" evidence="2">
    <location>
        <begin position="34"/>
        <end position="58"/>
    </location>
</feature>
<feature type="region of interest" description="Disordered" evidence="1">
    <location>
        <begin position="338"/>
        <end position="361"/>
    </location>
</feature>
<name>A0ABR4N7J7_9FUNG</name>
<dbReference type="Proteomes" id="UP001527925">
    <property type="component" value="Unassembled WGS sequence"/>
</dbReference>
<keyword evidence="4" id="KW-1185">Reference proteome</keyword>
<comment type="caution">
    <text evidence="3">The sequence shown here is derived from an EMBL/GenBank/DDBJ whole genome shotgun (WGS) entry which is preliminary data.</text>
</comment>